<proteinExistence type="predicted"/>
<name>A0A1G4ERP9_BACMY</name>
<reference evidence="1 2" key="1">
    <citation type="submission" date="2016-08" db="EMBL/GenBank/DDBJ databases">
        <authorList>
            <person name="Seilhamer J.J."/>
        </authorList>
    </citation>
    <scope>NUCLEOTIDE SEQUENCE [LARGE SCALE GENOMIC DNA]</scope>
    <source>
        <strain evidence="1 2">SDA_GO95</strain>
    </source>
</reference>
<evidence type="ECO:0000313" key="1">
    <source>
        <dbReference type="EMBL" id="SCB68612.1"/>
    </source>
</evidence>
<dbReference type="Proteomes" id="UP000195696">
    <property type="component" value="Unassembled WGS sequence"/>
</dbReference>
<evidence type="ECO:0000313" key="2">
    <source>
        <dbReference type="Proteomes" id="UP000195696"/>
    </source>
</evidence>
<organism evidence="1 2">
    <name type="scientific">Bacillus mycoides</name>
    <dbReference type="NCBI Taxonomy" id="1405"/>
    <lineage>
        <taxon>Bacteria</taxon>
        <taxon>Bacillati</taxon>
        <taxon>Bacillota</taxon>
        <taxon>Bacilli</taxon>
        <taxon>Bacillales</taxon>
        <taxon>Bacillaceae</taxon>
        <taxon>Bacillus</taxon>
        <taxon>Bacillus cereus group</taxon>
    </lineage>
</organism>
<gene>
    <name evidence="1" type="ORF">BWGO95_02756</name>
</gene>
<sequence>MIVDYAGEG</sequence>
<protein>
    <submittedName>
        <fullName evidence="1">Uncharacterized protein</fullName>
    </submittedName>
</protein>
<dbReference type="EMBL" id="FMAK01000034">
    <property type="protein sequence ID" value="SCB68612.1"/>
    <property type="molecule type" value="Genomic_DNA"/>
</dbReference>
<accession>A0A1G4ERP9</accession>